<name>A0A0F9GED6_9ZZZZ</name>
<evidence type="ECO:0000256" key="1">
    <source>
        <dbReference type="SAM" id="MobiDB-lite"/>
    </source>
</evidence>
<gene>
    <name evidence="2" type="ORF">LCGC14_1836890</name>
</gene>
<accession>A0A0F9GED6</accession>
<feature type="region of interest" description="Disordered" evidence="1">
    <location>
        <begin position="160"/>
        <end position="185"/>
    </location>
</feature>
<organism evidence="2">
    <name type="scientific">marine sediment metagenome</name>
    <dbReference type="NCBI Taxonomy" id="412755"/>
    <lineage>
        <taxon>unclassified sequences</taxon>
        <taxon>metagenomes</taxon>
        <taxon>ecological metagenomes</taxon>
    </lineage>
</organism>
<dbReference type="EMBL" id="LAZR01018225">
    <property type="protein sequence ID" value="KKL97199.1"/>
    <property type="molecule type" value="Genomic_DNA"/>
</dbReference>
<comment type="caution">
    <text evidence="2">The sequence shown here is derived from an EMBL/GenBank/DDBJ whole genome shotgun (WGS) entry which is preliminary data.</text>
</comment>
<evidence type="ECO:0000313" key="2">
    <source>
        <dbReference type="EMBL" id="KKL97199.1"/>
    </source>
</evidence>
<proteinExistence type="predicted"/>
<protein>
    <submittedName>
        <fullName evidence="2">Uncharacterized protein</fullName>
    </submittedName>
</protein>
<dbReference type="AlphaFoldDB" id="A0A0F9GED6"/>
<sequence>MKQATLVEIAESCKVTRGAAQHWAIKAGEKISSIKRKLAEARPYHPAIFNEDEIVCIVGAHLEIMGDFTEATLQDPIETTLQDPIEKLRQILLKNSIGSDGKKIPTDSKENTYRSVTKPSLDQKMAVIHEVRKLAELFERTTPGASADYCLNWAKKRLSGRGNGDKYQPTMNLIEQDNPGEASKC</sequence>
<reference evidence="2" key="1">
    <citation type="journal article" date="2015" name="Nature">
        <title>Complex archaea that bridge the gap between prokaryotes and eukaryotes.</title>
        <authorList>
            <person name="Spang A."/>
            <person name="Saw J.H."/>
            <person name="Jorgensen S.L."/>
            <person name="Zaremba-Niedzwiedzka K."/>
            <person name="Martijn J."/>
            <person name="Lind A.E."/>
            <person name="van Eijk R."/>
            <person name="Schleper C."/>
            <person name="Guy L."/>
            <person name="Ettema T.J."/>
        </authorList>
    </citation>
    <scope>NUCLEOTIDE SEQUENCE</scope>
</reference>